<dbReference type="GO" id="GO:0008955">
    <property type="term" value="F:peptidoglycan glycosyltransferase activity"/>
    <property type="evidence" value="ECO:0007669"/>
    <property type="project" value="UniProtKB-EC"/>
</dbReference>
<comment type="pathway">
    <text evidence="26">Glycan biosynthesis.</text>
</comment>
<dbReference type="NCBIfam" id="TIGR02074">
    <property type="entry name" value="PBP_1a_fam"/>
    <property type="match status" value="1"/>
</dbReference>
<dbReference type="InterPro" id="IPR023346">
    <property type="entry name" value="Lysozyme-like_dom_sf"/>
</dbReference>
<keyword evidence="12" id="KW-0808">Transferase</keyword>
<feature type="transmembrane region" description="Helical" evidence="28">
    <location>
        <begin position="100"/>
        <end position="128"/>
    </location>
</feature>
<keyword evidence="14" id="KW-0378">Hydrolase</keyword>
<dbReference type="SUPFAM" id="SSF56601">
    <property type="entry name" value="beta-lactamase/transpeptidase-like"/>
    <property type="match status" value="1"/>
</dbReference>
<evidence type="ECO:0000256" key="27">
    <source>
        <dbReference type="SAM" id="MobiDB-lite"/>
    </source>
</evidence>
<evidence type="ECO:0000256" key="6">
    <source>
        <dbReference type="ARBA" id="ARBA00012448"/>
    </source>
</evidence>
<evidence type="ECO:0000313" key="31">
    <source>
        <dbReference type="EMBL" id="MSS15990.1"/>
    </source>
</evidence>
<keyword evidence="9" id="KW-0121">Carboxypeptidase</keyword>
<keyword evidence="22" id="KW-0961">Cell wall biogenesis/degradation</keyword>
<dbReference type="GO" id="GO:0046677">
    <property type="term" value="P:response to antibiotic"/>
    <property type="evidence" value="ECO:0007669"/>
    <property type="project" value="UniProtKB-KW"/>
</dbReference>
<reference evidence="31 32" key="1">
    <citation type="submission" date="2019-08" db="EMBL/GenBank/DDBJ databases">
        <title>In-depth cultivation of the pig gut microbiome towards novel bacterial diversity and tailored functional studies.</title>
        <authorList>
            <person name="Wylensek D."/>
            <person name="Hitch T.C.A."/>
            <person name="Clavel T."/>
        </authorList>
    </citation>
    <scope>NUCLEOTIDE SEQUENCE [LARGE SCALE GENOMIC DNA]</scope>
    <source>
        <strain evidence="31 32">Oil+RF-744-WCA-WT-11</strain>
    </source>
</reference>
<evidence type="ECO:0000256" key="5">
    <source>
        <dbReference type="ARBA" id="ARBA00007739"/>
    </source>
</evidence>
<dbReference type="InterPro" id="IPR001460">
    <property type="entry name" value="PCN-bd_Tpept"/>
</dbReference>
<feature type="compositionally biased region" description="Low complexity" evidence="27">
    <location>
        <begin position="990"/>
        <end position="1025"/>
    </location>
</feature>
<feature type="compositionally biased region" description="Low complexity" evidence="27">
    <location>
        <begin position="899"/>
        <end position="914"/>
    </location>
</feature>
<evidence type="ECO:0000256" key="17">
    <source>
        <dbReference type="ARBA" id="ARBA00022984"/>
    </source>
</evidence>
<evidence type="ECO:0000256" key="1">
    <source>
        <dbReference type="ARBA" id="ARBA00002624"/>
    </source>
</evidence>
<dbReference type="GO" id="GO:0030288">
    <property type="term" value="C:outer membrane-bounded periplasmic space"/>
    <property type="evidence" value="ECO:0007669"/>
    <property type="project" value="TreeGrafter"/>
</dbReference>
<dbReference type="Gene3D" id="3.40.710.10">
    <property type="entry name" value="DD-peptidase/beta-lactamase superfamily"/>
    <property type="match status" value="1"/>
</dbReference>
<dbReference type="InterPro" id="IPR012338">
    <property type="entry name" value="Beta-lactam/transpept-like"/>
</dbReference>
<keyword evidence="16" id="KW-0735">Signal-anchor</keyword>
<evidence type="ECO:0000256" key="2">
    <source>
        <dbReference type="ARBA" id="ARBA00004401"/>
    </source>
</evidence>
<feature type="region of interest" description="Disordered" evidence="27">
    <location>
        <begin position="893"/>
        <end position="1045"/>
    </location>
</feature>
<dbReference type="UniPathway" id="UPA00219"/>
<keyword evidence="15" id="KW-0133">Cell shape</keyword>
<evidence type="ECO:0000256" key="15">
    <source>
        <dbReference type="ARBA" id="ARBA00022960"/>
    </source>
</evidence>
<dbReference type="Proteomes" id="UP000481852">
    <property type="component" value="Unassembled WGS sequence"/>
</dbReference>
<dbReference type="EMBL" id="VULZ01000019">
    <property type="protein sequence ID" value="MSS15990.1"/>
    <property type="molecule type" value="Genomic_DNA"/>
</dbReference>
<keyword evidence="17" id="KW-0573">Peptidoglycan synthesis</keyword>
<evidence type="ECO:0000256" key="28">
    <source>
        <dbReference type="SAM" id="Phobius"/>
    </source>
</evidence>
<dbReference type="Pfam" id="PF00912">
    <property type="entry name" value="Transgly"/>
    <property type="match status" value="1"/>
</dbReference>
<keyword evidence="18 28" id="KW-1133">Transmembrane helix</keyword>
<evidence type="ECO:0000259" key="29">
    <source>
        <dbReference type="Pfam" id="PF00905"/>
    </source>
</evidence>
<comment type="catalytic activity">
    <reaction evidence="25">
        <text>[GlcNAc-(1-&gt;4)-Mur2Ac(oyl-L-Ala-gamma-D-Glu-L-Lys-D-Ala-D-Ala)](n)-di-trans,octa-cis-undecaprenyl diphosphate + beta-D-GlcNAc-(1-&gt;4)-Mur2Ac(oyl-L-Ala-gamma-D-Glu-L-Lys-D-Ala-D-Ala)-di-trans,octa-cis-undecaprenyl diphosphate = [GlcNAc-(1-&gt;4)-Mur2Ac(oyl-L-Ala-gamma-D-Glu-L-Lys-D-Ala-D-Ala)](n+1)-di-trans,octa-cis-undecaprenyl diphosphate + di-trans,octa-cis-undecaprenyl diphosphate + H(+)</text>
        <dbReference type="Rhea" id="RHEA:23708"/>
        <dbReference type="Rhea" id="RHEA-COMP:9602"/>
        <dbReference type="Rhea" id="RHEA-COMP:9603"/>
        <dbReference type="ChEBI" id="CHEBI:15378"/>
        <dbReference type="ChEBI" id="CHEBI:58405"/>
        <dbReference type="ChEBI" id="CHEBI:60033"/>
        <dbReference type="ChEBI" id="CHEBI:78435"/>
        <dbReference type="EC" id="2.4.99.28"/>
    </reaction>
</comment>
<evidence type="ECO:0000256" key="4">
    <source>
        <dbReference type="ARBA" id="ARBA00007090"/>
    </source>
</evidence>
<dbReference type="InterPro" id="IPR001264">
    <property type="entry name" value="Glyco_trans_51"/>
</dbReference>
<evidence type="ECO:0000259" key="30">
    <source>
        <dbReference type="Pfam" id="PF00912"/>
    </source>
</evidence>
<keyword evidence="19 28" id="KW-0472">Membrane</keyword>
<feature type="domain" description="Glycosyl transferase family 51" evidence="30">
    <location>
        <begin position="168"/>
        <end position="342"/>
    </location>
</feature>
<dbReference type="InterPro" id="IPR036950">
    <property type="entry name" value="PBP_transglycosylase"/>
</dbReference>
<protein>
    <recommendedName>
        <fullName evidence="7">Penicillin-binding protein 1A</fullName>
        <ecNumber evidence="24">2.4.99.28</ecNumber>
        <ecNumber evidence="6">3.4.16.4</ecNumber>
    </recommendedName>
</protein>
<dbReference type="SUPFAM" id="SSF53955">
    <property type="entry name" value="Lysozyme-like"/>
    <property type="match status" value="1"/>
</dbReference>
<evidence type="ECO:0000256" key="12">
    <source>
        <dbReference type="ARBA" id="ARBA00022679"/>
    </source>
</evidence>
<evidence type="ECO:0000256" key="21">
    <source>
        <dbReference type="ARBA" id="ARBA00023268"/>
    </source>
</evidence>
<comment type="similarity">
    <text evidence="4">In the C-terminal section; belongs to the transpeptidase family.</text>
</comment>
<feature type="compositionally biased region" description="Gly residues" evidence="27">
    <location>
        <begin position="915"/>
        <end position="960"/>
    </location>
</feature>
<feature type="region of interest" description="Disordered" evidence="27">
    <location>
        <begin position="1"/>
        <end position="96"/>
    </location>
</feature>
<evidence type="ECO:0000256" key="19">
    <source>
        <dbReference type="ARBA" id="ARBA00023136"/>
    </source>
</evidence>
<evidence type="ECO:0000256" key="14">
    <source>
        <dbReference type="ARBA" id="ARBA00022801"/>
    </source>
</evidence>
<dbReference type="PANTHER" id="PTHR32282:SF11">
    <property type="entry name" value="PENICILLIN-BINDING PROTEIN 1B"/>
    <property type="match status" value="1"/>
</dbReference>
<dbReference type="GO" id="GO:0071555">
    <property type="term" value="P:cell wall organization"/>
    <property type="evidence" value="ECO:0007669"/>
    <property type="project" value="UniProtKB-KW"/>
</dbReference>
<comment type="pathway">
    <text evidence="3">Cell wall biogenesis; peptidoglycan biosynthesis.</text>
</comment>
<name>A0A6L5X6S9_9FIRM</name>
<evidence type="ECO:0000256" key="11">
    <source>
        <dbReference type="ARBA" id="ARBA00022676"/>
    </source>
</evidence>
<comment type="subcellular location">
    <subcellularLocation>
        <location evidence="2">Cell membrane</location>
        <topology evidence="2">Single-pass type II membrane protein</topology>
    </subcellularLocation>
</comment>
<evidence type="ECO:0000256" key="25">
    <source>
        <dbReference type="ARBA" id="ARBA00049902"/>
    </source>
</evidence>
<sequence>MRTGDRKKKRREEAFPADFDDRIMPGDDLLPDGFVPEETPEEPERDSSRRRTRHQETAVRDISRSLMEGADIPEGSSSRPGEQGKHKGQGRRGRRPRSRALTLIGNIFKFILIVLLVLIIGGGIFAFFQVRAILKNAPEISPAQFIPSEAATYIYDADGKREQKLTLPEANRDLVSIKDIPKDLQHAVVAIEDERFYRHNGVDPKGIARALVKGLKSGHFSEGASTITQQLLKNSVFPDWMKETTFRQRLERKIQEQFLALKLEKMLTKEQILEDYLNTINLGAGCYGVQSAAYRYFGLPVSELSLSEATVIAGITQNPTAYNPITNPEKNKKRRTEVLNAMLRQGYITQSQYASALADDVYARIQDNESKVDTTSTIYTFYQDALIDQVMQDLEEQKGYTHQQAYKAVYSGGLRIYSAQDDDIQQICDEEFENPANFPSGTEVGIDYALSVEDKSGQITDYGNEDLRVFVRKTNPSFDLMYGTAQEAKDGAAAFRASVVKDGDTVLGERVTVAPQPQASCVIIDSATGLVKALVGGRGTKEASLTLNRASYTQRQPGSTFKILAVYAPALDEAGKTLATVYKDEPYNYEDGTPVKDAEGTYAGDVTIRQAIVRSINVAAVKCLTEITPQVGFDYAEKFGITSLVESKTTDGGTFSDVGQTLALGGLTYGVTNLELTGAYAAIANDGQYLKPHFYTQVLDTYGNVVLDNTDPEPRTVIRDSTAALLTSAMRGVISDPEGTAYGKIELGQMAAAGKTGTTTDYRDSWFVGFTPYLTCGIWAGYDNNAPLPDKDTYHTYSKTLWNSIMSRISQSQTISAFGMPSDVVSVSICSDSHMAAAPGCPNPYTEYFAKGTEPKNYCNIHGDGSPVDQTQQQTDGISPDAITIYKSDQATVHTQTPDAADGASGSAGENTGAAGPGGNQGAAGNTGGASGSGSAGGNTGVAGPGGTQGTAGNTPGGSGNPAAGTGNAGGAGGAAGGGSGSTTGGTPSGTGNPAGSSQQGGQSTAGGSSTSAAGNAQGGSSQNGVIQIGGNQAGSGIQQGGSDKDVIEILNNIPPAQ</sequence>
<dbReference type="EC" id="3.4.16.4" evidence="6"/>
<evidence type="ECO:0000256" key="20">
    <source>
        <dbReference type="ARBA" id="ARBA00023251"/>
    </source>
</evidence>
<feature type="compositionally biased region" description="Basic residues" evidence="27">
    <location>
        <begin position="1"/>
        <end position="10"/>
    </location>
</feature>
<organism evidence="31 32">
    <name type="scientific">Porcincola intestinalis</name>
    <dbReference type="NCBI Taxonomy" id="2606632"/>
    <lineage>
        <taxon>Bacteria</taxon>
        <taxon>Bacillati</taxon>
        <taxon>Bacillota</taxon>
        <taxon>Clostridia</taxon>
        <taxon>Lachnospirales</taxon>
        <taxon>Lachnospiraceae</taxon>
        <taxon>Porcincola</taxon>
    </lineage>
</organism>
<evidence type="ECO:0000256" key="13">
    <source>
        <dbReference type="ARBA" id="ARBA00022692"/>
    </source>
</evidence>
<keyword evidence="11" id="KW-0328">Glycosyltransferase</keyword>
<evidence type="ECO:0000256" key="24">
    <source>
        <dbReference type="ARBA" id="ARBA00044770"/>
    </source>
</evidence>
<dbReference type="RefSeq" id="WP_154527377.1">
    <property type="nucleotide sequence ID" value="NZ_VULZ01000019.1"/>
</dbReference>
<dbReference type="GO" id="GO:0006508">
    <property type="term" value="P:proteolysis"/>
    <property type="evidence" value="ECO:0007669"/>
    <property type="project" value="UniProtKB-KW"/>
</dbReference>
<keyword evidence="32" id="KW-1185">Reference proteome</keyword>
<feature type="compositionally biased region" description="Gly residues" evidence="27">
    <location>
        <begin position="967"/>
        <end position="989"/>
    </location>
</feature>
<feature type="compositionally biased region" description="Basic and acidic residues" evidence="27">
    <location>
        <begin position="45"/>
        <end position="63"/>
    </location>
</feature>
<keyword evidence="13 28" id="KW-0812">Transmembrane</keyword>
<evidence type="ECO:0000256" key="9">
    <source>
        <dbReference type="ARBA" id="ARBA00022645"/>
    </source>
</evidence>
<dbReference type="EC" id="2.4.99.28" evidence="24"/>
<evidence type="ECO:0000256" key="26">
    <source>
        <dbReference type="ARBA" id="ARBA00060592"/>
    </source>
</evidence>
<dbReference type="AlphaFoldDB" id="A0A6L5X6S9"/>
<dbReference type="GO" id="GO:0005886">
    <property type="term" value="C:plasma membrane"/>
    <property type="evidence" value="ECO:0007669"/>
    <property type="project" value="UniProtKB-SubCell"/>
</dbReference>
<keyword evidence="10" id="KW-0645">Protease</keyword>
<dbReference type="PANTHER" id="PTHR32282">
    <property type="entry name" value="BINDING PROTEIN TRANSPEPTIDASE, PUTATIVE-RELATED"/>
    <property type="match status" value="1"/>
</dbReference>
<evidence type="ECO:0000256" key="23">
    <source>
        <dbReference type="ARBA" id="ARBA00034000"/>
    </source>
</evidence>
<evidence type="ECO:0000256" key="16">
    <source>
        <dbReference type="ARBA" id="ARBA00022968"/>
    </source>
</evidence>
<evidence type="ECO:0000256" key="18">
    <source>
        <dbReference type="ARBA" id="ARBA00022989"/>
    </source>
</evidence>
<comment type="catalytic activity">
    <reaction evidence="23">
        <text>Preferential cleavage: (Ac)2-L-Lys-D-Ala-|-D-Ala. Also transpeptidation of peptidyl-alanyl moieties that are N-acyl substituents of D-alanine.</text>
        <dbReference type="EC" id="3.4.16.4"/>
    </reaction>
</comment>
<dbReference type="Pfam" id="PF00905">
    <property type="entry name" value="Transpeptidase"/>
    <property type="match status" value="1"/>
</dbReference>
<dbReference type="FunFam" id="1.10.3810.10:FF:000001">
    <property type="entry name" value="Penicillin-binding protein 1A"/>
    <property type="match status" value="1"/>
</dbReference>
<feature type="compositionally biased region" description="Basic residues" evidence="27">
    <location>
        <begin position="86"/>
        <end position="96"/>
    </location>
</feature>
<gene>
    <name evidence="31" type="ORF">FYJ35_13305</name>
</gene>
<evidence type="ECO:0000313" key="32">
    <source>
        <dbReference type="Proteomes" id="UP000481852"/>
    </source>
</evidence>
<comment type="similarity">
    <text evidence="5">In the N-terminal section; belongs to the glycosyltransferase 51 family.</text>
</comment>
<evidence type="ECO:0000256" key="8">
    <source>
        <dbReference type="ARBA" id="ARBA00022475"/>
    </source>
</evidence>
<keyword evidence="8" id="KW-1003">Cell membrane</keyword>
<dbReference type="GO" id="GO:0009002">
    <property type="term" value="F:serine-type D-Ala-D-Ala carboxypeptidase activity"/>
    <property type="evidence" value="ECO:0007669"/>
    <property type="project" value="UniProtKB-EC"/>
</dbReference>
<dbReference type="GO" id="GO:0008360">
    <property type="term" value="P:regulation of cell shape"/>
    <property type="evidence" value="ECO:0007669"/>
    <property type="project" value="UniProtKB-KW"/>
</dbReference>
<accession>A0A6L5X6S9</accession>
<feature type="domain" description="Penicillin-binding protein transpeptidase" evidence="29">
    <location>
        <begin position="520"/>
        <end position="773"/>
    </location>
</feature>
<keyword evidence="20" id="KW-0046">Antibiotic resistance</keyword>
<comment type="function">
    <text evidence="1">Cell wall formation. Synthesis of cross-linked peptidoglycan from the lipid intermediates. The enzyme has a penicillin-insensitive transglycosylase N-terminal domain (formation of linear glycan strands) and a penicillin-sensitive transpeptidase C-terminal domain (cross-linking of the peptide subunits).</text>
</comment>
<proteinExistence type="inferred from homology"/>
<feature type="compositionally biased region" description="Basic and acidic residues" evidence="27">
    <location>
        <begin position="11"/>
        <end position="25"/>
    </location>
</feature>
<evidence type="ECO:0000256" key="22">
    <source>
        <dbReference type="ARBA" id="ARBA00023316"/>
    </source>
</evidence>
<dbReference type="GO" id="GO:0008658">
    <property type="term" value="F:penicillin binding"/>
    <property type="evidence" value="ECO:0007669"/>
    <property type="project" value="InterPro"/>
</dbReference>
<keyword evidence="21" id="KW-0511">Multifunctional enzyme</keyword>
<evidence type="ECO:0000256" key="3">
    <source>
        <dbReference type="ARBA" id="ARBA00004752"/>
    </source>
</evidence>
<dbReference type="Gene3D" id="1.10.3810.10">
    <property type="entry name" value="Biosynthetic peptidoglycan transglycosylase-like"/>
    <property type="match status" value="1"/>
</dbReference>
<dbReference type="InterPro" id="IPR050396">
    <property type="entry name" value="Glycosyltr_51/Transpeptidase"/>
</dbReference>
<evidence type="ECO:0000256" key="10">
    <source>
        <dbReference type="ARBA" id="ARBA00022670"/>
    </source>
</evidence>
<comment type="caution">
    <text evidence="31">The sequence shown here is derived from an EMBL/GenBank/DDBJ whole genome shotgun (WGS) entry which is preliminary data.</text>
</comment>
<evidence type="ECO:0000256" key="7">
    <source>
        <dbReference type="ARBA" id="ARBA00018638"/>
    </source>
</evidence>
<dbReference type="GO" id="GO:0009252">
    <property type="term" value="P:peptidoglycan biosynthetic process"/>
    <property type="evidence" value="ECO:0007669"/>
    <property type="project" value="UniProtKB-UniPathway"/>
</dbReference>